<dbReference type="GO" id="GO:0008320">
    <property type="term" value="F:protein transmembrane transporter activity"/>
    <property type="evidence" value="ECO:0007669"/>
    <property type="project" value="TreeGrafter"/>
</dbReference>
<evidence type="ECO:0000259" key="6">
    <source>
        <dbReference type="Pfam" id="PF03865"/>
    </source>
</evidence>
<evidence type="ECO:0000313" key="9">
    <source>
        <dbReference type="Proteomes" id="UP000622533"/>
    </source>
</evidence>
<proteinExistence type="predicted"/>
<feature type="chain" id="PRO_5035302438" evidence="5">
    <location>
        <begin position="35"/>
        <end position="581"/>
    </location>
</feature>
<feature type="domain" description="Haemolysin activator HlyB C-terminal" evidence="6">
    <location>
        <begin position="241"/>
        <end position="539"/>
    </location>
</feature>
<dbReference type="Pfam" id="PF08479">
    <property type="entry name" value="POTRA_2"/>
    <property type="match status" value="1"/>
</dbReference>
<dbReference type="InterPro" id="IPR051544">
    <property type="entry name" value="TPS_OM_transporter"/>
</dbReference>
<protein>
    <submittedName>
        <fullName evidence="8">ShlB/FhaC/HecB family hemolysin secretion/activation protein</fullName>
    </submittedName>
</protein>
<name>A0A8J7DFF8_DESMC</name>
<keyword evidence="1" id="KW-0472">Membrane</keyword>
<dbReference type="Pfam" id="PF03865">
    <property type="entry name" value="ShlB"/>
    <property type="match status" value="1"/>
</dbReference>
<keyword evidence="5" id="KW-0732">Signal</keyword>
<evidence type="ECO:0000256" key="5">
    <source>
        <dbReference type="SAM" id="SignalP"/>
    </source>
</evidence>
<feature type="domain" description="Polypeptide-transport-associated ShlB-type" evidence="7">
    <location>
        <begin position="96"/>
        <end position="171"/>
    </location>
</feature>
<evidence type="ECO:0000256" key="1">
    <source>
        <dbReference type="ARBA" id="ARBA00022452"/>
    </source>
</evidence>
<evidence type="ECO:0000256" key="4">
    <source>
        <dbReference type="SAM" id="MobiDB-lite"/>
    </source>
</evidence>
<evidence type="ECO:0000259" key="7">
    <source>
        <dbReference type="Pfam" id="PF08479"/>
    </source>
</evidence>
<feature type="region of interest" description="Disordered" evidence="4">
    <location>
        <begin position="33"/>
        <end position="92"/>
    </location>
</feature>
<organism evidence="8 9">
    <name type="scientific">Desmonostoc muscorum LEGE 12446</name>
    <dbReference type="NCBI Taxonomy" id="1828758"/>
    <lineage>
        <taxon>Bacteria</taxon>
        <taxon>Bacillati</taxon>
        <taxon>Cyanobacteriota</taxon>
        <taxon>Cyanophyceae</taxon>
        <taxon>Nostocales</taxon>
        <taxon>Nostocaceae</taxon>
        <taxon>Desmonostoc</taxon>
    </lineage>
</organism>
<evidence type="ECO:0000313" key="8">
    <source>
        <dbReference type="EMBL" id="MBE9022169.1"/>
    </source>
</evidence>
<feature type="compositionally biased region" description="Pro residues" evidence="4">
    <location>
        <begin position="58"/>
        <end position="73"/>
    </location>
</feature>
<evidence type="ECO:0000256" key="2">
    <source>
        <dbReference type="ARBA" id="ARBA00022692"/>
    </source>
</evidence>
<dbReference type="InterPro" id="IPR005565">
    <property type="entry name" value="Hemolysn_activator_HlyB_C"/>
</dbReference>
<dbReference type="EMBL" id="JADEXS010000063">
    <property type="protein sequence ID" value="MBE9022169.1"/>
    <property type="molecule type" value="Genomic_DNA"/>
</dbReference>
<dbReference type="GO" id="GO:0046819">
    <property type="term" value="P:protein secretion by the type V secretion system"/>
    <property type="evidence" value="ECO:0007669"/>
    <property type="project" value="TreeGrafter"/>
</dbReference>
<dbReference type="AlphaFoldDB" id="A0A8J7DFF8"/>
<dbReference type="InterPro" id="IPR013686">
    <property type="entry name" value="Polypept-transport_assoc_ShlB"/>
</dbReference>
<accession>A0A8J7DFF8</accession>
<dbReference type="PANTHER" id="PTHR34597:SF3">
    <property type="entry name" value="OUTER MEMBRANE TRANSPORTER CDIB"/>
    <property type="match status" value="1"/>
</dbReference>
<feature type="compositionally biased region" description="Low complexity" evidence="4">
    <location>
        <begin position="74"/>
        <end position="92"/>
    </location>
</feature>
<keyword evidence="9" id="KW-1185">Reference proteome</keyword>
<evidence type="ECO:0000256" key="3">
    <source>
        <dbReference type="ARBA" id="ARBA00023237"/>
    </source>
</evidence>
<dbReference type="GO" id="GO:0098046">
    <property type="term" value="C:type V protein secretion system complex"/>
    <property type="evidence" value="ECO:0007669"/>
    <property type="project" value="TreeGrafter"/>
</dbReference>
<feature type="signal peptide" evidence="5">
    <location>
        <begin position="1"/>
        <end position="34"/>
    </location>
</feature>
<reference evidence="8" key="1">
    <citation type="submission" date="2020-10" db="EMBL/GenBank/DDBJ databases">
        <authorList>
            <person name="Castelo-Branco R."/>
            <person name="Eusebio N."/>
            <person name="Adriana R."/>
            <person name="Vieira A."/>
            <person name="Brugerolle De Fraissinette N."/>
            <person name="Rezende De Castro R."/>
            <person name="Schneider M.P."/>
            <person name="Vasconcelos V."/>
            <person name="Leao P.N."/>
        </authorList>
    </citation>
    <scope>NUCLEOTIDE SEQUENCE</scope>
    <source>
        <strain evidence="8">LEGE 12446</strain>
    </source>
</reference>
<keyword evidence="2" id="KW-0812">Transmembrane</keyword>
<dbReference type="PANTHER" id="PTHR34597">
    <property type="entry name" value="SLR1661 PROTEIN"/>
    <property type="match status" value="1"/>
</dbReference>
<keyword evidence="3" id="KW-0998">Cell outer membrane</keyword>
<comment type="caution">
    <text evidence="8">The sequence shown here is derived from an EMBL/GenBank/DDBJ whole genome shotgun (WGS) entry which is preliminary data.</text>
</comment>
<sequence>MDLQRNNKRKKPRLKRYSIYLVLSLIISPSVVSAQSTPPPGVNIPPTIPETLDETIPKPNPPATPPPTAPSASPPILTSPDTPTPSDTNFPSSESFLVKKVEVFGTTVLKDEIGELIKRFENRQVTFGDLIQLRSDITELYIKKGYVTSGAFLPNNQNLTDGVVEIQVVEGQLEKIELGGLRRLEPVYVRSRLQKASSAPLNQKRLEEALQLLQLDPLIERVNAQLTAGSTPGSNILQVIITEAPAFHGGVFAANNQTPSIGSTQAGVFLSHDNLLGFGDSLSAEYGITEGLNIYNISYTIPINANNGTLAFRVNNSDSRIIEDQFRDLDIKSEAQTYSFNYRQPLYRKPQSEFAIGLGLDLRRSQTFLFNDIPFSFSEGPENGLTKVTVIRFSQDWVERSATRVLAVRSQFSLGIGAFDATVNDLGTDGRFFSWLGQFQWVQRLSPRTILLTRLNAQFTGDSLLSLEKFSIGGVDTVRGYRQNEFVADNGITGSVEARIPITSSNALQIAPFFDVGTAWNNGGNSSNSETFASLGLGLIWQPIRDFNLRLDYGIPLIDVNREGNTLQDNGFSFSLRYQPF</sequence>
<feature type="compositionally biased region" description="Pro residues" evidence="4">
    <location>
        <begin position="37"/>
        <end position="48"/>
    </location>
</feature>
<dbReference type="Gene3D" id="2.40.160.50">
    <property type="entry name" value="membrane protein fhac: a member of the omp85/tpsb transporter family"/>
    <property type="match status" value="1"/>
</dbReference>
<dbReference type="Proteomes" id="UP000622533">
    <property type="component" value="Unassembled WGS sequence"/>
</dbReference>
<dbReference type="Gene3D" id="3.10.20.310">
    <property type="entry name" value="membrane protein fhac"/>
    <property type="match status" value="1"/>
</dbReference>
<keyword evidence="1" id="KW-1134">Transmembrane beta strand</keyword>
<gene>
    <name evidence="8" type="ORF">IQ276_06895</name>
</gene>